<dbReference type="Pfam" id="PF02798">
    <property type="entry name" value="GST_N"/>
    <property type="match status" value="1"/>
</dbReference>
<reference evidence="5" key="1">
    <citation type="journal article" date="2020" name="Stud. Mycol.">
        <title>101 Dothideomycetes genomes: a test case for predicting lifestyles and emergence of pathogens.</title>
        <authorList>
            <person name="Haridas S."/>
            <person name="Albert R."/>
            <person name="Binder M."/>
            <person name="Bloem J."/>
            <person name="Labutti K."/>
            <person name="Salamov A."/>
            <person name="Andreopoulos B."/>
            <person name="Baker S."/>
            <person name="Barry K."/>
            <person name="Bills G."/>
            <person name="Bluhm B."/>
            <person name="Cannon C."/>
            <person name="Castanera R."/>
            <person name="Culley D."/>
            <person name="Daum C."/>
            <person name="Ezra D."/>
            <person name="Gonzalez J."/>
            <person name="Henrissat B."/>
            <person name="Kuo A."/>
            <person name="Liang C."/>
            <person name="Lipzen A."/>
            <person name="Lutzoni F."/>
            <person name="Magnuson J."/>
            <person name="Mondo S."/>
            <person name="Nolan M."/>
            <person name="Ohm R."/>
            <person name="Pangilinan J."/>
            <person name="Park H.-J."/>
            <person name="Ramirez L."/>
            <person name="Alfaro M."/>
            <person name="Sun H."/>
            <person name="Tritt A."/>
            <person name="Yoshinaga Y."/>
            <person name="Zwiers L.-H."/>
            <person name="Turgeon B."/>
            <person name="Goodwin S."/>
            <person name="Spatafora J."/>
            <person name="Crous P."/>
            <person name="Grigoriev I."/>
        </authorList>
    </citation>
    <scope>NUCLEOTIDE SEQUENCE</scope>
    <source>
        <strain evidence="5">CBS 121739</strain>
    </source>
</reference>
<dbReference type="Gene3D" id="1.20.1050.130">
    <property type="match status" value="1"/>
</dbReference>
<evidence type="ECO:0000259" key="3">
    <source>
        <dbReference type="PROSITE" id="PS50404"/>
    </source>
</evidence>
<dbReference type="OrthoDB" id="422574at2759"/>
<gene>
    <name evidence="5" type="ORF">EJ05DRAFT_472293</name>
</gene>
<protein>
    <submittedName>
        <fullName evidence="5">Putative glutathione S-transferase</fullName>
    </submittedName>
</protein>
<dbReference type="InterPro" id="IPR004045">
    <property type="entry name" value="Glutathione_S-Trfase_N"/>
</dbReference>
<dbReference type="Proteomes" id="UP000799437">
    <property type="component" value="Unassembled WGS sequence"/>
</dbReference>
<evidence type="ECO:0000313" key="5">
    <source>
        <dbReference type="EMBL" id="KAF2763382.1"/>
    </source>
</evidence>
<evidence type="ECO:0000259" key="4">
    <source>
        <dbReference type="PROSITE" id="PS50405"/>
    </source>
</evidence>
<dbReference type="SUPFAM" id="SSF52833">
    <property type="entry name" value="Thioredoxin-like"/>
    <property type="match status" value="1"/>
</dbReference>
<dbReference type="PROSITE" id="PS50404">
    <property type="entry name" value="GST_NTER"/>
    <property type="match status" value="1"/>
</dbReference>
<dbReference type="GO" id="GO:0016740">
    <property type="term" value="F:transferase activity"/>
    <property type="evidence" value="ECO:0007669"/>
    <property type="project" value="UniProtKB-KW"/>
</dbReference>
<dbReference type="PROSITE" id="PS50405">
    <property type="entry name" value="GST_CTER"/>
    <property type="match status" value="1"/>
</dbReference>
<dbReference type="InterPro" id="IPR004046">
    <property type="entry name" value="GST_C"/>
</dbReference>
<name>A0A6A6WMK4_9PEZI</name>
<dbReference type="InterPro" id="IPR036249">
    <property type="entry name" value="Thioredoxin-like_sf"/>
</dbReference>
<evidence type="ECO:0000313" key="6">
    <source>
        <dbReference type="Proteomes" id="UP000799437"/>
    </source>
</evidence>
<dbReference type="SFLD" id="SFLDS00019">
    <property type="entry name" value="Glutathione_Transferase_(cytos"/>
    <property type="match status" value="1"/>
</dbReference>
<dbReference type="SFLD" id="SFLDG00358">
    <property type="entry name" value="Main_(cytGST)"/>
    <property type="match status" value="1"/>
</dbReference>
<dbReference type="Pfam" id="PF00043">
    <property type="entry name" value="GST_C"/>
    <property type="match status" value="1"/>
</dbReference>
<evidence type="ECO:0000256" key="1">
    <source>
        <dbReference type="ARBA" id="ARBA00007409"/>
    </source>
</evidence>
<dbReference type="PANTHER" id="PTHR44051:SF3">
    <property type="entry name" value="TRANSCRIPTIONAL REGULATOR URE2"/>
    <property type="match status" value="1"/>
</dbReference>
<dbReference type="SUPFAM" id="SSF47616">
    <property type="entry name" value="GST C-terminal domain-like"/>
    <property type="match status" value="1"/>
</dbReference>
<keyword evidence="5" id="KW-0808">Transferase</keyword>
<dbReference type="GeneID" id="54484206"/>
<organism evidence="5 6">
    <name type="scientific">Pseudovirgaria hyperparasitica</name>
    <dbReference type="NCBI Taxonomy" id="470096"/>
    <lineage>
        <taxon>Eukaryota</taxon>
        <taxon>Fungi</taxon>
        <taxon>Dikarya</taxon>
        <taxon>Ascomycota</taxon>
        <taxon>Pezizomycotina</taxon>
        <taxon>Dothideomycetes</taxon>
        <taxon>Dothideomycetes incertae sedis</taxon>
        <taxon>Acrospermales</taxon>
        <taxon>Acrospermaceae</taxon>
        <taxon>Pseudovirgaria</taxon>
    </lineage>
</organism>
<comment type="similarity">
    <text evidence="1 2">Belongs to the GST superfamily.</text>
</comment>
<keyword evidence="6" id="KW-1185">Reference proteome</keyword>
<dbReference type="EMBL" id="ML996565">
    <property type="protein sequence ID" value="KAF2763382.1"/>
    <property type="molecule type" value="Genomic_DNA"/>
</dbReference>
<dbReference type="CDD" id="cd03048">
    <property type="entry name" value="GST_N_Ure2p_like"/>
    <property type="match status" value="1"/>
</dbReference>
<evidence type="ECO:0000256" key="2">
    <source>
        <dbReference type="RuleBase" id="RU003494"/>
    </source>
</evidence>
<sequence>MAKNLILYNAEGGPNPFKVMIILEELGVPYEESFVPYSELKKEKYESINPNGRVPSLVDPNTGLTIWESGAICEYLLETYDKDFKISHPESPEKWAEKQWLFYQVSGQGPYWGQAAWFNIYHPEKIRSVQDRYMNETKRIIAVIDKHLASRPEGSTSHPVLVGDKVTYADLFFVMWHNSLPYIFMGFPDEFNEDDYPAHKKWLAGLKERDSVKKACKAQMEAITAAQAKAKAKTDAE</sequence>
<accession>A0A6A6WMK4</accession>
<dbReference type="RefSeq" id="XP_033605833.1">
    <property type="nucleotide sequence ID" value="XM_033743152.1"/>
</dbReference>
<feature type="domain" description="GST N-terminal" evidence="3">
    <location>
        <begin position="3"/>
        <end position="84"/>
    </location>
</feature>
<dbReference type="InterPro" id="IPR010987">
    <property type="entry name" value="Glutathione-S-Trfase_C-like"/>
</dbReference>
<dbReference type="InterPro" id="IPR036282">
    <property type="entry name" value="Glutathione-S-Trfase_C_sf"/>
</dbReference>
<dbReference type="PANTHER" id="PTHR44051">
    <property type="entry name" value="GLUTATHIONE S-TRANSFERASE-RELATED"/>
    <property type="match status" value="1"/>
</dbReference>
<dbReference type="InterPro" id="IPR040079">
    <property type="entry name" value="Glutathione_S-Trfase"/>
</dbReference>
<feature type="domain" description="GST C-terminal" evidence="4">
    <location>
        <begin position="90"/>
        <end position="226"/>
    </location>
</feature>
<proteinExistence type="inferred from homology"/>
<dbReference type="AlphaFoldDB" id="A0A6A6WMK4"/>